<reference evidence="2 3" key="1">
    <citation type="submission" date="2020-12" db="EMBL/GenBank/DDBJ databases">
        <title>Vagococcus allomyrinae sp. nov. and Enterococcus lavae sp. nov., isolated from the larvae of Allomyrina dichotoma.</title>
        <authorList>
            <person name="Lee S.D."/>
        </authorList>
    </citation>
    <scope>NUCLEOTIDE SEQUENCE [LARGE SCALE GENOMIC DNA]</scope>
    <source>
        <strain evidence="2 3">BWM-S5</strain>
    </source>
</reference>
<dbReference type="PANTHER" id="PTHR31126">
    <property type="entry name" value="TYROSINE-PROTEIN PHOSPHATASE"/>
    <property type="match status" value="1"/>
</dbReference>
<evidence type="ECO:0000313" key="3">
    <source>
        <dbReference type="Proteomes" id="UP000673375"/>
    </source>
</evidence>
<protein>
    <submittedName>
        <fullName evidence="2">Tyrosine-protein phosphatase</fullName>
    </submittedName>
</protein>
<keyword evidence="3" id="KW-1185">Reference proteome</keyword>
<evidence type="ECO:0000313" key="2">
    <source>
        <dbReference type="EMBL" id="MBP1046305.1"/>
    </source>
</evidence>
<dbReference type="EMBL" id="JAEDXU010000003">
    <property type="protein sequence ID" value="MBP1046305.1"/>
    <property type="molecule type" value="Genomic_DNA"/>
</dbReference>
<organism evidence="2 3">
    <name type="scientific">Enterococcus larvae</name>
    <dbReference type="NCBI Taxonomy" id="2794352"/>
    <lineage>
        <taxon>Bacteria</taxon>
        <taxon>Bacillati</taxon>
        <taxon>Bacillota</taxon>
        <taxon>Bacilli</taxon>
        <taxon>Lactobacillales</taxon>
        <taxon>Enterococcaceae</taxon>
        <taxon>Enterococcus</taxon>
    </lineage>
</organism>
<comment type="caution">
    <text evidence="2">The sequence shown here is derived from an EMBL/GenBank/DDBJ whole genome shotgun (WGS) entry which is preliminary data.</text>
</comment>
<dbReference type="PROSITE" id="PS00383">
    <property type="entry name" value="TYR_PHOSPHATASE_1"/>
    <property type="match status" value="1"/>
</dbReference>
<comment type="similarity">
    <text evidence="1">Belongs to the protein-tyrosine phosphatase family.</text>
</comment>
<dbReference type="RefSeq" id="WP_209557118.1">
    <property type="nucleotide sequence ID" value="NZ_JAEDXU010000003.1"/>
</dbReference>
<dbReference type="Gene3D" id="3.90.190.10">
    <property type="entry name" value="Protein tyrosine phosphatase superfamily"/>
    <property type="match status" value="1"/>
</dbReference>
<name>A0ABS4CI48_9ENTE</name>
<sequence>MMKMMEVYKKNEALYLDLKINFTGELKVSINNDPNEEKEGKEILCQFKEGVSGPIPEEKMKRIFYKTHIGEDAYVGAERRVPIAGLYNCRDLGGYPTTDGRMTRWGLLYRSDAPDHLGSSDWAYLKNMKLSSVIDLRSPTEIELNPDIAVGEKYHYNFDPHARVARKASETPSNKSNKDKQKVEKLVELSGTKEGQERLIRMQQQMVVQMRELVLSQKAKEAYTDFLNVLLRAEVPDLFHCQGGKDRTGWAAAIILGLVGVDKETIYADYFLTEHYNRPRNEKRMAVYQQYTDNSFVLAYLASLQLTKAEYLDSAFQAMEEAYGTMENYAVEALGMTEESIDKLKELYVY</sequence>
<dbReference type="SUPFAM" id="SSF52799">
    <property type="entry name" value="(Phosphotyrosine protein) phosphatases II"/>
    <property type="match status" value="1"/>
</dbReference>
<evidence type="ECO:0000256" key="1">
    <source>
        <dbReference type="ARBA" id="ARBA00009580"/>
    </source>
</evidence>
<gene>
    <name evidence="2" type="ORF">I6N96_08410</name>
</gene>
<dbReference type="Pfam" id="PF13350">
    <property type="entry name" value="Y_phosphatase3"/>
    <property type="match status" value="1"/>
</dbReference>
<dbReference type="InterPro" id="IPR029021">
    <property type="entry name" value="Prot-tyrosine_phosphatase-like"/>
</dbReference>
<dbReference type="PANTHER" id="PTHR31126:SF1">
    <property type="entry name" value="TYROSINE SPECIFIC PROTEIN PHOSPHATASES DOMAIN-CONTAINING PROTEIN"/>
    <property type="match status" value="1"/>
</dbReference>
<dbReference type="InterPro" id="IPR016130">
    <property type="entry name" value="Tyr_Pase_AS"/>
</dbReference>
<proteinExistence type="inferred from homology"/>
<dbReference type="InterPro" id="IPR026893">
    <property type="entry name" value="Tyr/Ser_Pase_IphP-type"/>
</dbReference>
<accession>A0ABS4CI48</accession>
<dbReference type="Proteomes" id="UP000673375">
    <property type="component" value="Unassembled WGS sequence"/>
</dbReference>